<dbReference type="EMBL" id="MDVB01000008">
    <property type="protein sequence ID" value="PIT17989.1"/>
    <property type="molecule type" value="Genomic_DNA"/>
</dbReference>
<comment type="caution">
    <text evidence="2">The sequence shown here is derived from an EMBL/GenBank/DDBJ whole genome shotgun (WGS) entry which is preliminary data.</text>
</comment>
<gene>
    <name evidence="2" type="ORF">BGI32_01600</name>
</gene>
<evidence type="ECO:0008006" key="4">
    <source>
        <dbReference type="Google" id="ProtNLM"/>
    </source>
</evidence>
<dbReference type="AlphaFoldDB" id="A0A2N9WW92"/>
<dbReference type="Proteomes" id="UP000231293">
    <property type="component" value="Unassembled WGS sequence"/>
</dbReference>
<keyword evidence="1" id="KW-0812">Transmembrane</keyword>
<feature type="transmembrane region" description="Helical" evidence="1">
    <location>
        <begin position="78"/>
        <end position="95"/>
    </location>
</feature>
<keyword evidence="1" id="KW-1133">Transmembrane helix</keyword>
<sequence length="96" mass="11053">MKKINMVIYPIIYMIGLLILLCTSNNQYEWMQEMDSTRVQLPEDSSANTAIGMTILTLILVIMQIVRFKFARSHFEKSTVIILALLAIIVWAIKFS</sequence>
<reference evidence="2 3" key="1">
    <citation type="journal article" date="2017" name="MBio">
        <title>Type VI secretion-mediated competition in the bee gut microbiome.</title>
        <authorList>
            <person name="Steele M.I."/>
            <person name="Kwong W.K."/>
            <person name="Powell J.E."/>
            <person name="Whiteley M."/>
            <person name="Moran N.A."/>
        </authorList>
    </citation>
    <scope>NUCLEOTIDE SEQUENCE [LARGE SCALE GENOMIC DNA]</scope>
    <source>
        <strain evidence="2 3">App2-2</strain>
    </source>
</reference>
<protein>
    <recommendedName>
        <fullName evidence="4">DUF4293 family protein</fullName>
    </recommendedName>
</protein>
<evidence type="ECO:0000313" key="3">
    <source>
        <dbReference type="Proteomes" id="UP000231293"/>
    </source>
</evidence>
<feature type="transmembrane region" description="Helical" evidence="1">
    <location>
        <begin position="7"/>
        <end position="26"/>
    </location>
</feature>
<dbReference type="RefSeq" id="WP_100113089.1">
    <property type="nucleotide sequence ID" value="NZ_MDVB01000008.1"/>
</dbReference>
<proteinExistence type="predicted"/>
<accession>A0A2N9WW92</accession>
<evidence type="ECO:0000256" key="1">
    <source>
        <dbReference type="SAM" id="Phobius"/>
    </source>
</evidence>
<keyword evidence="1" id="KW-0472">Membrane</keyword>
<feature type="transmembrane region" description="Helical" evidence="1">
    <location>
        <begin position="46"/>
        <end position="66"/>
    </location>
</feature>
<organism evidence="2 3">
    <name type="scientific">Snodgrassella alvi</name>
    <dbReference type="NCBI Taxonomy" id="1196083"/>
    <lineage>
        <taxon>Bacteria</taxon>
        <taxon>Pseudomonadati</taxon>
        <taxon>Pseudomonadota</taxon>
        <taxon>Betaproteobacteria</taxon>
        <taxon>Neisseriales</taxon>
        <taxon>Neisseriaceae</taxon>
        <taxon>Snodgrassella</taxon>
    </lineage>
</organism>
<name>A0A2N9WW92_9NEIS</name>
<evidence type="ECO:0000313" key="2">
    <source>
        <dbReference type="EMBL" id="PIT17989.1"/>
    </source>
</evidence>